<dbReference type="RefSeq" id="WP_015201867.1">
    <property type="nucleotide sequence ID" value="NC_019753.1"/>
</dbReference>
<dbReference type="Proteomes" id="UP000010472">
    <property type="component" value="Chromosome"/>
</dbReference>
<accession>K9VX49</accession>
<dbReference type="eggNOG" id="COG3459">
    <property type="taxonomic scope" value="Bacteria"/>
</dbReference>
<evidence type="ECO:0000259" key="2">
    <source>
        <dbReference type="Pfam" id="PF11329"/>
    </source>
</evidence>
<dbReference type="InterPro" id="IPR021478">
    <property type="entry name" value="DUF3131"/>
</dbReference>
<organism evidence="3 4">
    <name type="scientific">Crinalium epipsammum PCC 9333</name>
    <dbReference type="NCBI Taxonomy" id="1173022"/>
    <lineage>
        <taxon>Bacteria</taxon>
        <taxon>Bacillati</taxon>
        <taxon>Cyanobacteriota</taxon>
        <taxon>Cyanophyceae</taxon>
        <taxon>Gomontiellales</taxon>
        <taxon>Gomontiellaceae</taxon>
        <taxon>Crinalium</taxon>
    </lineage>
</organism>
<dbReference type="Pfam" id="PF11329">
    <property type="entry name" value="DUF3131"/>
    <property type="match status" value="2"/>
</dbReference>
<gene>
    <name evidence="3" type="ORF">Cri9333_0828</name>
</gene>
<feature type="compositionally biased region" description="Polar residues" evidence="1">
    <location>
        <begin position="952"/>
        <end position="966"/>
    </location>
</feature>
<name>K9VX49_9CYAN</name>
<evidence type="ECO:0000313" key="4">
    <source>
        <dbReference type="Proteomes" id="UP000010472"/>
    </source>
</evidence>
<proteinExistence type="predicted"/>
<dbReference type="PATRIC" id="fig|1173022.3.peg.899"/>
<dbReference type="EMBL" id="CP003620">
    <property type="protein sequence ID" value="AFZ11745.1"/>
    <property type="molecule type" value="Genomic_DNA"/>
</dbReference>
<dbReference type="KEGG" id="cep:Cri9333_0828"/>
<dbReference type="HOGENOM" id="CLU_005982_0_0_3"/>
<feature type="region of interest" description="Disordered" evidence="1">
    <location>
        <begin position="442"/>
        <end position="506"/>
    </location>
</feature>
<feature type="region of interest" description="Disordered" evidence="1">
    <location>
        <begin position="945"/>
        <end position="980"/>
    </location>
</feature>
<evidence type="ECO:0000313" key="3">
    <source>
        <dbReference type="EMBL" id="AFZ11745.1"/>
    </source>
</evidence>
<evidence type="ECO:0000256" key="1">
    <source>
        <dbReference type="SAM" id="MobiDB-lite"/>
    </source>
</evidence>
<feature type="domain" description="DUF3131" evidence="2">
    <location>
        <begin position="56"/>
        <end position="422"/>
    </location>
</feature>
<feature type="domain" description="DUF3131" evidence="2">
    <location>
        <begin position="540"/>
        <end position="921"/>
    </location>
</feature>
<dbReference type="AlphaFoldDB" id="K9VX49"/>
<dbReference type="STRING" id="1173022.Cri9333_0828"/>
<keyword evidence="4" id="KW-1185">Reference proteome</keyword>
<protein>
    <recommendedName>
        <fullName evidence="2">DUF3131 domain-containing protein</fullName>
    </recommendedName>
</protein>
<dbReference type="OrthoDB" id="9147113at2"/>
<dbReference type="Gene3D" id="1.50.10.140">
    <property type="match status" value="2"/>
</dbReference>
<feature type="compositionally biased region" description="Low complexity" evidence="1">
    <location>
        <begin position="448"/>
        <end position="463"/>
    </location>
</feature>
<sequence>MSHKSSRLIALFLTGTILQFLPSSFVAERSLAQTPTATPSSCAEIVTPLTAEEQTYARTAWQYFVANYQPATGFVNSTGGYPSGTLWDMANYLMALNAVRWMNIIDQKEFDNRVNKFLTTLNSLKLFEDTLPNKVYNAATAEMTDYGNQPKPRGIGWSALDIGRMLAAFHIIRTCHPQYSDWMKGIISKWKLDRSVKDAQLYGALVLPDDKTLLVQEGRLGYEEYAARGYELWGFKPTKALAIEPFEFVKIHNLNIPVDTRDYQKTNANNYVVSESYILDGIEFGLKGYLQDYAKSVFEVQSRHFKETGELTAVSEDNIDQAPYFLYNTVYSNGVNWAVITDENKLTPQLRTLSTKAAFGWYYLYPDNAYAKQLFDAVKDLRSPDGNGFYAGLYQETKKPNKSLTGNTNGLILEILYFKARGNRPLIQSDVVSFAPAPPTGNSLVAGTSPPTGSNSNTNTATATPPPVAPPTQTATATPPPVAPPTQTATATPPPIAPPTQTATNSQTAAVIVKPIPPVDSSQGSSCPKLAVPLKVQERRYAEAAWNYFEANYQSNTGLVADRNGFKAVTPWGIGDYLAALHAARSLAIISEQEFDQRTRLLLATLAKLPLFAGELPARGYDTRSLHPVDYGGNPIAQGTGWSSLDIGRLLATLYNLKSCHPEYTDAVDRIVLDWSYLRVVRDKKLSSAVITKDENERISPTGSTATKILIKPETRFGYEEYAARAFQLWGFDVERSAVGGQYQTASVDGVEVPTSRSRPDVKSQNNRDNQYTVSDPFFLYGLEFGFDPKMLALVDPIRRVQADRYRRTGTLTASGTTVLDRQPYVVQNTIISGNQPWVALGDDGKAIPDMRLVSTATVFAYRSLFPNDAYADELWQATLDLYSPLLGYYEGFFEKTGKPVMAFTSSTNSIVLQSLLYMTTNRQPIIRPTKEMNSPWWRAVAEGDSGRGLPSSRTQTARFTSNSSGGYWVSTGDNPTALR</sequence>
<reference evidence="3 4" key="1">
    <citation type="submission" date="2012-06" db="EMBL/GenBank/DDBJ databases">
        <title>Finished chromosome of genome of Crinalium epipsammum PCC 9333.</title>
        <authorList>
            <consortium name="US DOE Joint Genome Institute"/>
            <person name="Gugger M."/>
            <person name="Coursin T."/>
            <person name="Rippka R."/>
            <person name="Tandeau De Marsac N."/>
            <person name="Huntemann M."/>
            <person name="Wei C.-L."/>
            <person name="Han J."/>
            <person name="Detter J.C."/>
            <person name="Han C."/>
            <person name="Tapia R."/>
            <person name="Davenport K."/>
            <person name="Daligault H."/>
            <person name="Erkkila T."/>
            <person name="Gu W."/>
            <person name="Munk A.C.C."/>
            <person name="Teshima H."/>
            <person name="Xu Y."/>
            <person name="Chain P."/>
            <person name="Chen A."/>
            <person name="Krypides N."/>
            <person name="Mavromatis K."/>
            <person name="Markowitz V."/>
            <person name="Szeto E."/>
            <person name="Ivanova N."/>
            <person name="Mikhailova N."/>
            <person name="Ovchinnikova G."/>
            <person name="Pagani I."/>
            <person name="Pati A."/>
            <person name="Goodwin L."/>
            <person name="Peters L."/>
            <person name="Pitluck S."/>
            <person name="Woyke T."/>
            <person name="Kerfeld C."/>
        </authorList>
    </citation>
    <scope>NUCLEOTIDE SEQUENCE [LARGE SCALE GENOMIC DNA]</scope>
    <source>
        <strain evidence="3 4">PCC 9333</strain>
    </source>
</reference>